<dbReference type="InterPro" id="IPR037523">
    <property type="entry name" value="VOC_core"/>
</dbReference>
<dbReference type="PROSITE" id="PS00934">
    <property type="entry name" value="GLYOXALASE_I_1"/>
    <property type="match status" value="2"/>
</dbReference>
<dbReference type="PANTHER" id="PTHR43279">
    <property type="entry name" value="CATECHOL-2,3-DIOXYGENASE"/>
    <property type="match status" value="1"/>
</dbReference>
<dbReference type="PROSITE" id="PS51819">
    <property type="entry name" value="VOC"/>
    <property type="match status" value="2"/>
</dbReference>
<keyword evidence="3" id="KW-0560">Oxidoreductase</keyword>
<dbReference type="InterPro" id="IPR018146">
    <property type="entry name" value="Glyoxalase_1_CS"/>
</dbReference>
<dbReference type="SUPFAM" id="SSF54593">
    <property type="entry name" value="Glyoxalase/Bleomycin resistance protein/Dihydroxybiphenyl dioxygenase"/>
    <property type="match status" value="2"/>
</dbReference>
<keyword evidence="1" id="KW-0479">Metal-binding</keyword>
<sequence length="284" mass="32314">MKEFHKQKNKYVKQIVLKVRDLNKSLDFYQKILGFDVLEKTANKVLLTADGSTPIITLTSYANIIKKLPKRKGLYHFAILLPERFQLGLFIKNLRENNYEITGGTDHGVSEAIYLKDPDDNGIEVYSDLDSSEWNRKNGQIEMITDPLDYEDILDEAGDRVWDGIPKKAKIGHIHLHVGNLEKAEEFYVQGLGFNLIQKMGRSALFLSTGGYHHHIGLNTWNGVGADPQPENAAGMSYYIIKFPDQKTINESIENLKKLGYKIIEKENDIFTEDPAGNFIKLVI</sequence>
<gene>
    <name evidence="3" type="ORF">SAMN05421834_1074</name>
</gene>
<dbReference type="Proteomes" id="UP000185669">
    <property type="component" value="Unassembled WGS sequence"/>
</dbReference>
<feature type="domain" description="VOC" evidence="2">
    <location>
        <begin position="11"/>
        <end position="128"/>
    </location>
</feature>
<dbReference type="InterPro" id="IPR029068">
    <property type="entry name" value="Glyas_Bleomycin-R_OHBP_Dase"/>
</dbReference>
<dbReference type="AlphaFoldDB" id="A0A1N6USL9"/>
<dbReference type="EMBL" id="FTNC01000007">
    <property type="protein sequence ID" value="SIQ68236.1"/>
    <property type="molecule type" value="Genomic_DNA"/>
</dbReference>
<proteinExistence type="predicted"/>
<evidence type="ECO:0000259" key="2">
    <source>
        <dbReference type="PROSITE" id="PS51819"/>
    </source>
</evidence>
<dbReference type="Gene3D" id="3.10.180.10">
    <property type="entry name" value="2,3-Dihydroxybiphenyl 1,2-Dioxygenase, domain 1"/>
    <property type="match status" value="2"/>
</dbReference>
<dbReference type="GO" id="GO:0051213">
    <property type="term" value="F:dioxygenase activity"/>
    <property type="evidence" value="ECO:0007669"/>
    <property type="project" value="UniProtKB-KW"/>
</dbReference>
<evidence type="ECO:0000313" key="3">
    <source>
        <dbReference type="EMBL" id="SIQ68236.1"/>
    </source>
</evidence>
<keyword evidence="3" id="KW-0223">Dioxygenase</keyword>
<reference evidence="4" key="1">
    <citation type="submission" date="2017-01" db="EMBL/GenBank/DDBJ databases">
        <authorList>
            <person name="Varghese N."/>
            <person name="Submissions S."/>
        </authorList>
    </citation>
    <scope>NUCLEOTIDE SEQUENCE [LARGE SCALE GENOMIC DNA]</scope>
    <source>
        <strain evidence="4">ATCC 700103</strain>
    </source>
</reference>
<dbReference type="OrthoDB" id="9792626at2"/>
<name>A0A1N6USL9_9FIRM</name>
<dbReference type="RefSeq" id="WP_076544487.1">
    <property type="nucleotide sequence ID" value="NZ_FTNC01000007.1"/>
</dbReference>
<evidence type="ECO:0000313" key="4">
    <source>
        <dbReference type="Proteomes" id="UP000185669"/>
    </source>
</evidence>
<dbReference type="CDD" id="cd16359">
    <property type="entry name" value="VOC_BsCatE_like_C"/>
    <property type="match status" value="1"/>
</dbReference>
<keyword evidence="4" id="KW-1185">Reference proteome</keyword>
<dbReference type="GO" id="GO:0046872">
    <property type="term" value="F:metal ion binding"/>
    <property type="evidence" value="ECO:0007669"/>
    <property type="project" value="UniProtKB-KW"/>
</dbReference>
<accession>A0A1N6USL9</accession>
<dbReference type="GO" id="GO:0004462">
    <property type="term" value="F:lactoylglutathione lyase activity"/>
    <property type="evidence" value="ECO:0007669"/>
    <property type="project" value="InterPro"/>
</dbReference>
<evidence type="ECO:0000256" key="1">
    <source>
        <dbReference type="ARBA" id="ARBA00022723"/>
    </source>
</evidence>
<dbReference type="STRING" id="56779.SAMN05421834_1074"/>
<feature type="domain" description="VOC" evidence="2">
    <location>
        <begin position="170"/>
        <end position="284"/>
    </location>
</feature>
<protein>
    <submittedName>
        <fullName evidence="3">Catechol 2,3-dioxygenase</fullName>
    </submittedName>
</protein>
<dbReference type="PANTHER" id="PTHR43279:SF1">
    <property type="entry name" value="CATECHOL-2,3-DIOXYGENASE"/>
    <property type="match status" value="1"/>
</dbReference>
<dbReference type="InterPro" id="IPR004360">
    <property type="entry name" value="Glyas_Fos-R_dOase_dom"/>
</dbReference>
<organism evidence="3 4">
    <name type="scientific">Halanaerobium kushneri</name>
    <dbReference type="NCBI Taxonomy" id="56779"/>
    <lineage>
        <taxon>Bacteria</taxon>
        <taxon>Bacillati</taxon>
        <taxon>Bacillota</taxon>
        <taxon>Clostridia</taxon>
        <taxon>Halanaerobiales</taxon>
        <taxon>Halanaerobiaceae</taxon>
        <taxon>Halanaerobium</taxon>
    </lineage>
</organism>
<dbReference type="Pfam" id="PF00903">
    <property type="entry name" value="Glyoxalase"/>
    <property type="match status" value="2"/>
</dbReference>